<dbReference type="PROSITE" id="PS51704">
    <property type="entry name" value="GP_PDE"/>
    <property type="match status" value="1"/>
</dbReference>
<dbReference type="Proteomes" id="UP001501169">
    <property type="component" value="Unassembled WGS sequence"/>
</dbReference>
<dbReference type="PANTHER" id="PTHR43620:SF7">
    <property type="entry name" value="GLYCEROPHOSPHODIESTER PHOSPHODIESTERASE GDPD5-RELATED"/>
    <property type="match status" value="1"/>
</dbReference>
<evidence type="ECO:0000256" key="6">
    <source>
        <dbReference type="ARBA" id="ARBA00047512"/>
    </source>
</evidence>
<gene>
    <name evidence="8" type="ORF">GCM10009098_25700</name>
</gene>
<evidence type="ECO:0000259" key="7">
    <source>
        <dbReference type="PROSITE" id="PS51704"/>
    </source>
</evidence>
<dbReference type="EMBL" id="BAAAEO010000004">
    <property type="protein sequence ID" value="GAA0556689.1"/>
    <property type="molecule type" value="Genomic_DNA"/>
</dbReference>
<evidence type="ECO:0000313" key="9">
    <source>
        <dbReference type="Proteomes" id="UP001501169"/>
    </source>
</evidence>
<organism evidence="8 9">
    <name type="scientific">Rheinheimera aquimaris</name>
    <dbReference type="NCBI Taxonomy" id="412437"/>
    <lineage>
        <taxon>Bacteria</taxon>
        <taxon>Pseudomonadati</taxon>
        <taxon>Pseudomonadota</taxon>
        <taxon>Gammaproteobacteria</taxon>
        <taxon>Chromatiales</taxon>
        <taxon>Chromatiaceae</taxon>
        <taxon>Rheinheimera</taxon>
    </lineage>
</organism>
<dbReference type="Pfam" id="PF03009">
    <property type="entry name" value="GDPD"/>
    <property type="match status" value="1"/>
</dbReference>
<dbReference type="EC" id="3.1.4.46" evidence="2"/>
<reference evidence="8 9" key="1">
    <citation type="journal article" date="2019" name="Int. J. Syst. Evol. Microbiol.">
        <title>The Global Catalogue of Microorganisms (GCM) 10K type strain sequencing project: providing services to taxonomists for standard genome sequencing and annotation.</title>
        <authorList>
            <consortium name="The Broad Institute Genomics Platform"/>
            <consortium name="The Broad Institute Genome Sequencing Center for Infectious Disease"/>
            <person name="Wu L."/>
            <person name="Ma J."/>
        </authorList>
    </citation>
    <scope>NUCLEOTIDE SEQUENCE [LARGE SCALE GENOMIC DNA]</scope>
    <source>
        <strain evidence="8 9">JCM 14331</strain>
    </source>
</reference>
<dbReference type="InterPro" id="IPR030395">
    <property type="entry name" value="GP_PDE_dom"/>
</dbReference>
<dbReference type="PANTHER" id="PTHR43620">
    <property type="entry name" value="GLYCEROPHOSPHORYL DIESTER PHOSPHODIESTERASE"/>
    <property type="match status" value="1"/>
</dbReference>
<dbReference type="Gene3D" id="3.20.20.190">
    <property type="entry name" value="Phosphatidylinositol (PI) phosphodiesterase"/>
    <property type="match status" value="1"/>
</dbReference>
<proteinExistence type="inferred from homology"/>
<dbReference type="SUPFAM" id="SSF51695">
    <property type="entry name" value="PLC-like phosphodiesterases"/>
    <property type="match status" value="1"/>
</dbReference>
<evidence type="ECO:0000256" key="4">
    <source>
        <dbReference type="ARBA" id="ARBA00022798"/>
    </source>
</evidence>
<protein>
    <recommendedName>
        <fullName evidence="2">glycerophosphodiester phosphodiesterase</fullName>
        <ecNumber evidence="2">3.1.4.46</ecNumber>
    </recommendedName>
</protein>
<keyword evidence="3" id="KW-0732">Signal</keyword>
<evidence type="ECO:0000313" key="8">
    <source>
        <dbReference type="EMBL" id="GAA0556689.1"/>
    </source>
</evidence>
<accession>A0ABN1E0J1</accession>
<keyword evidence="5" id="KW-0378">Hydrolase</keyword>
<evidence type="ECO:0000256" key="5">
    <source>
        <dbReference type="ARBA" id="ARBA00022801"/>
    </source>
</evidence>
<evidence type="ECO:0000256" key="3">
    <source>
        <dbReference type="ARBA" id="ARBA00022729"/>
    </source>
</evidence>
<name>A0ABN1E0J1_9GAMM</name>
<feature type="domain" description="GP-PDE" evidence="7">
    <location>
        <begin position="60"/>
        <end position="402"/>
    </location>
</feature>
<dbReference type="InterPro" id="IPR017946">
    <property type="entry name" value="PLC-like_Pdiesterase_TIM-brl"/>
</dbReference>
<dbReference type="PROSITE" id="PS51257">
    <property type="entry name" value="PROKAR_LIPOPROTEIN"/>
    <property type="match status" value="1"/>
</dbReference>
<dbReference type="RefSeq" id="WP_226767675.1">
    <property type="nucleotide sequence ID" value="NZ_BAAAEO010000004.1"/>
</dbReference>
<evidence type="ECO:0000256" key="1">
    <source>
        <dbReference type="ARBA" id="ARBA00007277"/>
    </source>
</evidence>
<comment type="catalytic activity">
    <reaction evidence="6">
        <text>a sn-glycero-3-phosphodiester + H2O = an alcohol + sn-glycerol 3-phosphate + H(+)</text>
        <dbReference type="Rhea" id="RHEA:12969"/>
        <dbReference type="ChEBI" id="CHEBI:15377"/>
        <dbReference type="ChEBI" id="CHEBI:15378"/>
        <dbReference type="ChEBI" id="CHEBI:30879"/>
        <dbReference type="ChEBI" id="CHEBI:57597"/>
        <dbReference type="ChEBI" id="CHEBI:83408"/>
        <dbReference type="EC" id="3.1.4.46"/>
    </reaction>
</comment>
<sequence>MRYVIFLLGILLGGCQVTPKASEPLAQVGPRPLYLLSQLPEGDLKQRLEVCRQQPFYRSEFSLAHRGAPLMFPEHSRASYQAAIDMGAGIAECDVTFTADLQLVCRHAQCDLHQTTDILLRPELAAKCSIPFTPADPATGRVANARCCTSDITADEFSQLCAKMDGVNPAAMLAKDYIAGTPAWRSELYSQCAAPLTHRHSIALFQQQGVKMIPELKQPEVPMPFQQQYTQQYFAQQLIDEYKAAGVAPSQVYLQSFNWQDILYWLEHEPEFGRQAVWLDERYEQPGFDPQQPQSWQPSMAALKAAGLNIIAPPLWVLLRERDGTIVPTAYAKAARAAGLDIIAWSLERSAPLAKGADWYYQSLPLLARDDGAILQVLHVLAQDVGVIGVFSDWPGTTTFYANCLLAPE</sequence>
<keyword evidence="4" id="KW-0319">Glycerol metabolism</keyword>
<comment type="similarity">
    <text evidence="1">Belongs to the glycerophosphoryl diester phosphodiesterase family.</text>
</comment>
<comment type="caution">
    <text evidence="8">The sequence shown here is derived from an EMBL/GenBank/DDBJ whole genome shotgun (WGS) entry which is preliminary data.</text>
</comment>
<keyword evidence="9" id="KW-1185">Reference proteome</keyword>
<evidence type="ECO:0000256" key="2">
    <source>
        <dbReference type="ARBA" id="ARBA00012247"/>
    </source>
</evidence>